<comment type="caution">
    <text evidence="2">The sequence shown here is derived from an EMBL/GenBank/DDBJ whole genome shotgun (WGS) entry which is preliminary data.</text>
</comment>
<evidence type="ECO:0000313" key="3">
    <source>
        <dbReference type="Proteomes" id="UP000438914"/>
    </source>
</evidence>
<keyword evidence="1" id="KW-0812">Transmembrane</keyword>
<feature type="transmembrane region" description="Helical" evidence="1">
    <location>
        <begin position="45"/>
        <end position="64"/>
    </location>
</feature>
<name>A0A7K0KGU6_9BACT</name>
<dbReference type="EMBL" id="VUNG01000028">
    <property type="protein sequence ID" value="MST85089.1"/>
    <property type="molecule type" value="Genomic_DNA"/>
</dbReference>
<dbReference type="AlphaFoldDB" id="A0A7K0KGU6"/>
<reference evidence="2 3" key="1">
    <citation type="submission" date="2019-08" db="EMBL/GenBank/DDBJ databases">
        <title>In-depth cultivation of the pig gut microbiome towards novel bacterial diversity and tailored functional studies.</title>
        <authorList>
            <person name="Wylensek D."/>
            <person name="Hitch T.C.A."/>
            <person name="Clavel T."/>
        </authorList>
    </citation>
    <scope>NUCLEOTIDE SEQUENCE [LARGE SCALE GENOMIC DNA]</scope>
    <source>
        <strain evidence="2 3">LKV-178-WT-2A</strain>
    </source>
</reference>
<protein>
    <submittedName>
        <fullName evidence="2">Uncharacterized protein</fullName>
    </submittedName>
</protein>
<organism evidence="2 3">
    <name type="scientific">Hallella mizrahii</name>
    <dbReference type="NCBI Taxonomy" id="2606637"/>
    <lineage>
        <taxon>Bacteria</taxon>
        <taxon>Pseudomonadati</taxon>
        <taxon>Bacteroidota</taxon>
        <taxon>Bacteroidia</taxon>
        <taxon>Bacteroidales</taxon>
        <taxon>Prevotellaceae</taxon>
        <taxon>Hallella</taxon>
    </lineage>
</organism>
<dbReference type="Proteomes" id="UP000438914">
    <property type="component" value="Unassembled WGS sequence"/>
</dbReference>
<accession>A0A7K0KGU6</accession>
<gene>
    <name evidence="2" type="ORF">FYJ73_10520</name>
</gene>
<keyword evidence="3" id="KW-1185">Reference proteome</keyword>
<evidence type="ECO:0000313" key="2">
    <source>
        <dbReference type="EMBL" id="MST85089.1"/>
    </source>
</evidence>
<sequence>MEAKHNSDNFEAYWAEHKSELIARAPQHLRQEREDALKMNTAGDWLLAIVPIIVMVAFLSAGLIRSEILNFAAAALIGFAIYVLTMLVKPYVTGKRSLVDIDNDIKAYFRQQPRT</sequence>
<evidence type="ECO:0000256" key="1">
    <source>
        <dbReference type="SAM" id="Phobius"/>
    </source>
</evidence>
<keyword evidence="1" id="KW-1133">Transmembrane helix</keyword>
<keyword evidence="1" id="KW-0472">Membrane</keyword>
<dbReference type="RefSeq" id="WP_154534676.1">
    <property type="nucleotide sequence ID" value="NZ_VUNG01000028.1"/>
</dbReference>
<feature type="transmembrane region" description="Helical" evidence="1">
    <location>
        <begin position="70"/>
        <end position="88"/>
    </location>
</feature>
<proteinExistence type="predicted"/>